<dbReference type="STRING" id="375760.SAMN04488073_0273"/>
<name>A0A1I6G9K4_9GAMM</name>
<dbReference type="PANTHER" id="PTHR35271">
    <property type="entry name" value="ABC TRANSPORTER, SUBSTRATE-BINDING LIPOPROTEIN-RELATED"/>
    <property type="match status" value="1"/>
</dbReference>
<keyword evidence="2" id="KW-1185">Reference proteome</keyword>
<protein>
    <recommendedName>
        <fullName evidence="3">ABC transporter substrate binding protein</fullName>
    </recommendedName>
</protein>
<proteinExistence type="predicted"/>
<dbReference type="InterPro" id="IPR007487">
    <property type="entry name" value="ABC_transpt-TYRBP-like"/>
</dbReference>
<reference evidence="2" key="1">
    <citation type="submission" date="2016-10" db="EMBL/GenBank/DDBJ databases">
        <authorList>
            <person name="Varghese N."/>
            <person name="Submissions S."/>
        </authorList>
    </citation>
    <scope>NUCLEOTIDE SEQUENCE [LARGE SCALE GENOMIC DNA]</scope>
    <source>
        <strain evidence="2">CGMCC 1.6294</strain>
    </source>
</reference>
<evidence type="ECO:0000313" key="1">
    <source>
        <dbReference type="EMBL" id="SFR38886.1"/>
    </source>
</evidence>
<sequence length="327" mass="35977">MERSYSMEVRQTDQRSLRLLPVAHRALAFLFLALLVPMAAAQEPSVQTVYFAGSGNAALDQHLVQLLEQELPADTTLEKVSDDHLPAITSRPIVTVGPAAFTRVRQASRSAPILATLVDREFISSFAERAPGQISAVYYDIPLIRQALTGKAILPQATKIALLATADSVELYEPLIDELPRFGLEARVFLVERPDRLIPTLVRALGYGDFLLAAPDSAIYNPRTIKHILLTAYRRNQIVIGPSQAYVKAGALASSYAPFPEMARLTGDYLAEFFESGAFPEPTYPEQYRVEINEQVARSMNIPLPGRGEIAERVNAQLANEGETADD</sequence>
<dbReference type="PANTHER" id="PTHR35271:SF1">
    <property type="entry name" value="ABC TRANSPORTER, SUBSTRATE-BINDING LIPOPROTEIN"/>
    <property type="match status" value="1"/>
</dbReference>
<evidence type="ECO:0008006" key="3">
    <source>
        <dbReference type="Google" id="ProtNLM"/>
    </source>
</evidence>
<accession>A0A1I6G9K4</accession>
<dbReference type="Proteomes" id="UP000199290">
    <property type="component" value="Unassembled WGS sequence"/>
</dbReference>
<dbReference type="AlphaFoldDB" id="A0A1I6G9K4"/>
<dbReference type="EMBL" id="FOYV01000001">
    <property type="protein sequence ID" value="SFR38886.1"/>
    <property type="molecule type" value="Genomic_DNA"/>
</dbReference>
<dbReference type="Gene3D" id="3.40.50.2300">
    <property type="match status" value="2"/>
</dbReference>
<gene>
    <name evidence="1" type="ORF">SAMN04488073_0273</name>
</gene>
<evidence type="ECO:0000313" key="2">
    <source>
        <dbReference type="Proteomes" id="UP000199290"/>
    </source>
</evidence>
<organism evidence="1 2">
    <name type="scientific">Marinobacter gudaonensis</name>
    <dbReference type="NCBI Taxonomy" id="375760"/>
    <lineage>
        <taxon>Bacteria</taxon>
        <taxon>Pseudomonadati</taxon>
        <taxon>Pseudomonadota</taxon>
        <taxon>Gammaproteobacteria</taxon>
        <taxon>Pseudomonadales</taxon>
        <taxon>Marinobacteraceae</taxon>
        <taxon>Marinobacter</taxon>
    </lineage>
</organism>